<reference evidence="1" key="1">
    <citation type="submission" date="2019-12" db="EMBL/GenBank/DDBJ databases">
        <authorList>
            <person name="Scholes J."/>
        </authorList>
    </citation>
    <scope>NUCLEOTIDE SEQUENCE</scope>
</reference>
<organism evidence="1 2">
    <name type="scientific">Striga hermonthica</name>
    <name type="common">Purple witchweed</name>
    <name type="synonym">Buchnera hermonthica</name>
    <dbReference type="NCBI Taxonomy" id="68872"/>
    <lineage>
        <taxon>Eukaryota</taxon>
        <taxon>Viridiplantae</taxon>
        <taxon>Streptophyta</taxon>
        <taxon>Embryophyta</taxon>
        <taxon>Tracheophyta</taxon>
        <taxon>Spermatophyta</taxon>
        <taxon>Magnoliopsida</taxon>
        <taxon>eudicotyledons</taxon>
        <taxon>Gunneridae</taxon>
        <taxon>Pentapetalae</taxon>
        <taxon>asterids</taxon>
        <taxon>lamiids</taxon>
        <taxon>Lamiales</taxon>
        <taxon>Orobanchaceae</taxon>
        <taxon>Buchnereae</taxon>
        <taxon>Striga</taxon>
    </lineage>
</organism>
<dbReference type="InterPro" id="IPR021788">
    <property type="entry name" value="CPP1-like"/>
</dbReference>
<dbReference type="PANTHER" id="PTHR33372:SF11">
    <property type="entry name" value="DNAJ (DUF3353)"/>
    <property type="match status" value="1"/>
</dbReference>
<evidence type="ECO:0000313" key="1">
    <source>
        <dbReference type="EMBL" id="CAA0823540.1"/>
    </source>
</evidence>
<dbReference type="AlphaFoldDB" id="A0A9N7RCW7"/>
<name>A0A9N7RCW7_STRHE</name>
<gene>
    <name evidence="1" type="ORF">SHERM_20691</name>
</gene>
<accession>A0A9N7RCW7</accession>
<dbReference type="PANTHER" id="PTHR33372">
    <property type="match status" value="1"/>
</dbReference>
<keyword evidence="2" id="KW-1185">Reference proteome</keyword>
<dbReference type="OrthoDB" id="2014563at2759"/>
<evidence type="ECO:0000313" key="2">
    <source>
        <dbReference type="Proteomes" id="UP001153555"/>
    </source>
</evidence>
<proteinExistence type="predicted"/>
<comment type="caution">
    <text evidence="1">The sequence shown here is derived from an EMBL/GenBank/DDBJ whole genome shotgun (WGS) entry which is preliminary data.</text>
</comment>
<protein>
    <submittedName>
        <fullName evidence="1">Uncharacterized protein</fullName>
    </submittedName>
</protein>
<dbReference type="GO" id="GO:0031969">
    <property type="term" value="C:chloroplast membrane"/>
    <property type="evidence" value="ECO:0007669"/>
    <property type="project" value="TreeGrafter"/>
</dbReference>
<dbReference type="Proteomes" id="UP001153555">
    <property type="component" value="Unassembled WGS sequence"/>
</dbReference>
<sequence>MSSGLSYSPLRCSLGLPARGLGSHKKQVMLFHNLGVSVDQLCLQRNGLVSTTWRHKQIAPCVKCAMDSTFGDAANDSTAIFPRIHVRDPYKRLGISREASEDEIQSARSFLIRTRIRWGRSPAFPMKRSSTGSREVATTARWLPGGGRKWVCVSFSGLWH</sequence>
<dbReference type="EMBL" id="CACSLK010024540">
    <property type="protein sequence ID" value="CAA0823540.1"/>
    <property type="molecule type" value="Genomic_DNA"/>
</dbReference>